<feature type="non-terminal residue" evidence="1">
    <location>
        <position position="88"/>
    </location>
</feature>
<proteinExistence type="predicted"/>
<name>A0A382X952_9ZZZZ</name>
<dbReference type="Pfam" id="PF07505">
    <property type="entry name" value="DUF5131"/>
    <property type="match status" value="1"/>
</dbReference>
<dbReference type="EMBL" id="UINC01165622">
    <property type="protein sequence ID" value="SVD67115.1"/>
    <property type="molecule type" value="Genomic_DNA"/>
</dbReference>
<sequence length="88" mass="10056">MSGNSTIEWTEKVWNPVRGCSRVSPGCEHCYAERLAHRFSKKGLPFEGLTKKTSKGPRWSGKIKLVTNDLKKPLSWKKPQYIFVNSMS</sequence>
<evidence type="ECO:0008006" key="2">
    <source>
        <dbReference type="Google" id="ProtNLM"/>
    </source>
</evidence>
<dbReference type="AlphaFoldDB" id="A0A382X952"/>
<reference evidence="1" key="1">
    <citation type="submission" date="2018-05" db="EMBL/GenBank/DDBJ databases">
        <authorList>
            <person name="Lanie J.A."/>
            <person name="Ng W.-L."/>
            <person name="Kazmierczak K.M."/>
            <person name="Andrzejewski T.M."/>
            <person name="Davidsen T.M."/>
            <person name="Wayne K.J."/>
            <person name="Tettelin H."/>
            <person name="Glass J.I."/>
            <person name="Rusch D."/>
            <person name="Podicherti R."/>
            <person name="Tsui H.-C.T."/>
            <person name="Winkler M.E."/>
        </authorList>
    </citation>
    <scope>NUCLEOTIDE SEQUENCE</scope>
</reference>
<gene>
    <name evidence="1" type="ORF">METZ01_LOCUS419969</name>
</gene>
<dbReference type="InterPro" id="IPR011101">
    <property type="entry name" value="DUF5131"/>
</dbReference>
<protein>
    <recommendedName>
        <fullName evidence="2">Phage protein Gp37/Gp68</fullName>
    </recommendedName>
</protein>
<evidence type="ECO:0000313" key="1">
    <source>
        <dbReference type="EMBL" id="SVD67115.1"/>
    </source>
</evidence>
<accession>A0A382X952</accession>
<organism evidence="1">
    <name type="scientific">marine metagenome</name>
    <dbReference type="NCBI Taxonomy" id="408172"/>
    <lineage>
        <taxon>unclassified sequences</taxon>
        <taxon>metagenomes</taxon>
        <taxon>ecological metagenomes</taxon>
    </lineage>
</organism>